<dbReference type="GO" id="GO:0006813">
    <property type="term" value="P:potassium ion transport"/>
    <property type="evidence" value="ECO:0007669"/>
    <property type="project" value="InterPro"/>
</dbReference>
<dbReference type="PANTHER" id="PTHR43833">
    <property type="entry name" value="POTASSIUM CHANNEL PROTEIN 2-RELATED-RELATED"/>
    <property type="match status" value="1"/>
</dbReference>
<feature type="transmembrane region" description="Helical" evidence="2">
    <location>
        <begin position="82"/>
        <end position="102"/>
    </location>
</feature>
<dbReference type="AlphaFoldDB" id="A0A381PSP1"/>
<gene>
    <name evidence="4" type="ORF">METZ01_LOCUS21941</name>
</gene>
<sequence length="459" mass="51132">MSELNQPESGATDDLSIDKLEKVVETNKDLYDELNKLTEVEAVEAYDTGEEAAAAVQEEKKAVSAAFLKIKNIYLDNDLFRYAVWSILLMLLSTTVLTIVEYDTFRDSVSGHLGKDNPNFFDTFYNTFWWSVVTFTTVGYGDVSPVTHFGKLLSIIIMLLNFGIVTLLGGAVASVLVAERLKGDDKLDESKFNGHLIIAGWNPSVPAVLRILQTDKNSTSVVILVNETDGELIERAISVFEDLDITHLCENFTNETVLRKAFLDKAGMFMILPDNSGLLPHEEPDEDKTVLTCLTAKAISEDCPVVAHVLNPENVSHLQRANVNEIVMPDEHVPHLLAKHVTNPGVPQLFDELINQEEDDKGIQQVGIPRPLMGQTHNKISAYFKFKHQWLLVGYAIRKSGFSLEDQMGESGSPLIRDMITEQLEGAGIKLSSDEHVVVEINPPDDYVIDDKHRALVLR</sequence>
<reference evidence="4" key="1">
    <citation type="submission" date="2018-05" db="EMBL/GenBank/DDBJ databases">
        <authorList>
            <person name="Lanie J.A."/>
            <person name="Ng W.-L."/>
            <person name="Kazmierczak K.M."/>
            <person name="Andrzejewski T.M."/>
            <person name="Davidsen T.M."/>
            <person name="Wayne K.J."/>
            <person name="Tettelin H."/>
            <person name="Glass J.I."/>
            <person name="Rusch D."/>
            <person name="Podicherti R."/>
            <person name="Tsui H.-C.T."/>
            <person name="Winkler M.E."/>
        </authorList>
    </citation>
    <scope>NUCLEOTIDE SEQUENCE</scope>
</reference>
<dbReference type="InterPro" id="IPR003148">
    <property type="entry name" value="RCK_N"/>
</dbReference>
<keyword evidence="2" id="KW-0812">Transmembrane</keyword>
<proteinExistence type="predicted"/>
<evidence type="ECO:0000256" key="1">
    <source>
        <dbReference type="ARBA" id="ARBA00004651"/>
    </source>
</evidence>
<dbReference type="PROSITE" id="PS51201">
    <property type="entry name" value="RCK_N"/>
    <property type="match status" value="1"/>
</dbReference>
<dbReference type="EMBL" id="UINC01001051">
    <property type="protein sequence ID" value="SUZ69087.1"/>
    <property type="molecule type" value="Genomic_DNA"/>
</dbReference>
<dbReference type="Gene3D" id="3.40.50.720">
    <property type="entry name" value="NAD(P)-binding Rossmann-like Domain"/>
    <property type="match status" value="1"/>
</dbReference>
<dbReference type="PANTHER" id="PTHR43833:SF9">
    <property type="entry name" value="POTASSIUM CHANNEL PROTEIN YUGO-RELATED"/>
    <property type="match status" value="1"/>
</dbReference>
<accession>A0A381PSP1</accession>
<dbReference type="InterPro" id="IPR036291">
    <property type="entry name" value="NAD(P)-bd_dom_sf"/>
</dbReference>
<evidence type="ECO:0000259" key="3">
    <source>
        <dbReference type="PROSITE" id="PS51201"/>
    </source>
</evidence>
<feature type="transmembrane region" description="Helical" evidence="2">
    <location>
        <begin position="152"/>
        <end position="177"/>
    </location>
</feature>
<evidence type="ECO:0000256" key="2">
    <source>
        <dbReference type="SAM" id="Phobius"/>
    </source>
</evidence>
<protein>
    <recommendedName>
        <fullName evidence="3">RCK N-terminal domain-containing protein</fullName>
    </recommendedName>
</protein>
<dbReference type="Pfam" id="PF07885">
    <property type="entry name" value="Ion_trans_2"/>
    <property type="match status" value="1"/>
</dbReference>
<dbReference type="InterPro" id="IPR050721">
    <property type="entry name" value="Trk_Ktr_HKT_K-transport"/>
</dbReference>
<evidence type="ECO:0000313" key="4">
    <source>
        <dbReference type="EMBL" id="SUZ69087.1"/>
    </source>
</evidence>
<comment type="subcellular location">
    <subcellularLocation>
        <location evidence="1">Cell membrane</location>
        <topology evidence="1">Multi-pass membrane protein</topology>
    </subcellularLocation>
</comment>
<organism evidence="4">
    <name type="scientific">marine metagenome</name>
    <dbReference type="NCBI Taxonomy" id="408172"/>
    <lineage>
        <taxon>unclassified sequences</taxon>
        <taxon>metagenomes</taxon>
        <taxon>ecological metagenomes</taxon>
    </lineage>
</organism>
<dbReference type="GO" id="GO:0005886">
    <property type="term" value="C:plasma membrane"/>
    <property type="evidence" value="ECO:0007669"/>
    <property type="project" value="UniProtKB-SubCell"/>
</dbReference>
<feature type="transmembrane region" description="Helical" evidence="2">
    <location>
        <begin position="123"/>
        <end position="140"/>
    </location>
</feature>
<name>A0A381PSP1_9ZZZZ</name>
<dbReference type="InterPro" id="IPR013099">
    <property type="entry name" value="K_chnl_dom"/>
</dbReference>
<dbReference type="SUPFAM" id="SSF51735">
    <property type="entry name" value="NAD(P)-binding Rossmann-fold domains"/>
    <property type="match status" value="1"/>
</dbReference>
<feature type="domain" description="RCK N-terminal" evidence="3">
    <location>
        <begin position="193"/>
        <end position="328"/>
    </location>
</feature>
<dbReference type="Pfam" id="PF02254">
    <property type="entry name" value="TrkA_N"/>
    <property type="match status" value="1"/>
</dbReference>
<dbReference type="SUPFAM" id="SSF81324">
    <property type="entry name" value="Voltage-gated potassium channels"/>
    <property type="match status" value="1"/>
</dbReference>
<keyword evidence="2" id="KW-1133">Transmembrane helix</keyword>
<dbReference type="Gene3D" id="1.10.287.70">
    <property type="match status" value="1"/>
</dbReference>
<keyword evidence="2" id="KW-0472">Membrane</keyword>